<feature type="signal peptide" evidence="8">
    <location>
        <begin position="1"/>
        <end position="18"/>
    </location>
</feature>
<organism evidence="9 10">
    <name type="scientific">Treponema porcinum</name>
    <dbReference type="NCBI Taxonomy" id="261392"/>
    <lineage>
        <taxon>Bacteria</taxon>
        <taxon>Pseudomonadati</taxon>
        <taxon>Spirochaetota</taxon>
        <taxon>Spirochaetia</taxon>
        <taxon>Spirochaetales</taxon>
        <taxon>Treponemataceae</taxon>
        <taxon>Treponema</taxon>
    </lineage>
</organism>
<dbReference type="PIRSF" id="PIRSF002854">
    <property type="entry name" value="MetQ"/>
    <property type="match status" value="1"/>
</dbReference>
<evidence type="ECO:0000256" key="8">
    <source>
        <dbReference type="SAM" id="SignalP"/>
    </source>
</evidence>
<feature type="lipid moiety-binding region" description="S-diacylglycerol cysteine" evidence="7">
    <location>
        <position position="20"/>
    </location>
</feature>
<dbReference type="Gene3D" id="3.40.190.10">
    <property type="entry name" value="Periplasmic binding protein-like II"/>
    <property type="match status" value="2"/>
</dbReference>
<evidence type="ECO:0000256" key="7">
    <source>
        <dbReference type="PIRSR" id="PIRSR002854-1"/>
    </source>
</evidence>
<dbReference type="EMBL" id="FUWG01000020">
    <property type="protein sequence ID" value="SJZ74653.1"/>
    <property type="molecule type" value="Genomic_DNA"/>
</dbReference>
<dbReference type="InterPro" id="IPR004872">
    <property type="entry name" value="Lipoprotein_NlpA"/>
</dbReference>
<protein>
    <recommendedName>
        <fullName evidence="6">Lipoprotein</fullName>
    </recommendedName>
</protein>
<dbReference type="OrthoDB" id="9812878at2"/>
<comment type="similarity">
    <text evidence="6">Belongs to the nlpA lipoprotein family.</text>
</comment>
<sequence length="265" mass="28171">MKKTTSFLASALILAAFAGCKKADADTVITVGATPEPHAAILNLVAEDLSKDGYTLKVIEFTDYVTPNEAVESGEIDANYFQHLPYMDSFNKEKGYHLVSFAGIHIEPLAVYSKRYSDLAGIPDGATVAIPNDPTNEGRALLLLQSAGLIELEDKASLTAVPSDITKNAKNLKFREIEAATLPRVLADVDAAVINGNYALPAGLNASKDGLFVEGADSPYVNVLCTKDGKQDSAKLKALAAAVQSQKVKDYIAETYGNGEVVAVF</sequence>
<evidence type="ECO:0000256" key="3">
    <source>
        <dbReference type="ARBA" id="ARBA00023136"/>
    </source>
</evidence>
<dbReference type="CDD" id="cd13597">
    <property type="entry name" value="PBP2_lipoprotein_Tp32"/>
    <property type="match status" value="1"/>
</dbReference>
<gene>
    <name evidence="9" type="ORF">SAMN02745149_02190</name>
</gene>
<dbReference type="Proteomes" id="UP000190423">
    <property type="component" value="Unassembled WGS sequence"/>
</dbReference>
<name>A0A1T4N630_TREPO</name>
<evidence type="ECO:0000256" key="4">
    <source>
        <dbReference type="ARBA" id="ARBA00023139"/>
    </source>
</evidence>
<keyword evidence="4" id="KW-0564">Palmitate</keyword>
<feature type="chain" id="PRO_5013069332" description="Lipoprotein" evidence="8">
    <location>
        <begin position="19"/>
        <end position="265"/>
    </location>
</feature>
<evidence type="ECO:0000313" key="10">
    <source>
        <dbReference type="Proteomes" id="UP000190423"/>
    </source>
</evidence>
<comment type="subcellular location">
    <subcellularLocation>
        <location evidence="1">Membrane</location>
        <topology evidence="1">Lipid-anchor</topology>
    </subcellularLocation>
</comment>
<dbReference type="AlphaFoldDB" id="A0A1T4N630"/>
<dbReference type="PROSITE" id="PS51257">
    <property type="entry name" value="PROKAR_LIPOPROTEIN"/>
    <property type="match status" value="1"/>
</dbReference>
<dbReference type="PANTHER" id="PTHR30429:SF0">
    <property type="entry name" value="METHIONINE-BINDING LIPOPROTEIN METQ"/>
    <property type="match status" value="1"/>
</dbReference>
<keyword evidence="10" id="KW-1185">Reference proteome</keyword>
<dbReference type="RefSeq" id="WP_078934068.1">
    <property type="nucleotide sequence ID" value="NZ_FUWG01000020.1"/>
</dbReference>
<evidence type="ECO:0000313" key="9">
    <source>
        <dbReference type="EMBL" id="SJZ74653.1"/>
    </source>
</evidence>
<proteinExistence type="inferred from homology"/>
<evidence type="ECO:0000256" key="2">
    <source>
        <dbReference type="ARBA" id="ARBA00022729"/>
    </source>
</evidence>
<dbReference type="SUPFAM" id="SSF53850">
    <property type="entry name" value="Periplasmic binding protein-like II"/>
    <property type="match status" value="1"/>
</dbReference>
<dbReference type="GeneID" id="78317457"/>
<dbReference type="PANTHER" id="PTHR30429">
    <property type="entry name" value="D-METHIONINE-BINDING LIPOPROTEIN METQ"/>
    <property type="match status" value="1"/>
</dbReference>
<keyword evidence="3" id="KW-0472">Membrane</keyword>
<dbReference type="GO" id="GO:0016020">
    <property type="term" value="C:membrane"/>
    <property type="evidence" value="ECO:0007669"/>
    <property type="project" value="UniProtKB-SubCell"/>
</dbReference>
<dbReference type="Pfam" id="PF03180">
    <property type="entry name" value="Lipoprotein_9"/>
    <property type="match status" value="1"/>
</dbReference>
<evidence type="ECO:0000256" key="6">
    <source>
        <dbReference type="PIRNR" id="PIRNR002854"/>
    </source>
</evidence>
<accession>A0A1T4N630</accession>
<keyword evidence="2 8" id="KW-0732">Signal</keyword>
<dbReference type="STRING" id="261392.SAMN02745149_02190"/>
<reference evidence="9 10" key="1">
    <citation type="submission" date="2017-02" db="EMBL/GenBank/DDBJ databases">
        <authorList>
            <person name="Peterson S.W."/>
        </authorList>
    </citation>
    <scope>NUCLEOTIDE SEQUENCE [LARGE SCALE GENOMIC DNA]</scope>
    <source>
        <strain evidence="9 10">ATCC BAA-908</strain>
    </source>
</reference>
<keyword evidence="5 6" id="KW-0449">Lipoprotein</keyword>
<evidence type="ECO:0000256" key="5">
    <source>
        <dbReference type="ARBA" id="ARBA00023288"/>
    </source>
</evidence>
<evidence type="ECO:0000256" key="1">
    <source>
        <dbReference type="ARBA" id="ARBA00004635"/>
    </source>
</evidence>